<dbReference type="GO" id="GO:0005737">
    <property type="term" value="C:cytoplasm"/>
    <property type="evidence" value="ECO:0007669"/>
    <property type="project" value="TreeGrafter"/>
</dbReference>
<keyword evidence="5 15" id="KW-0645">Protease</keyword>
<evidence type="ECO:0000256" key="3">
    <source>
        <dbReference type="ARBA" id="ARBA00010136"/>
    </source>
</evidence>
<dbReference type="InterPro" id="IPR001930">
    <property type="entry name" value="Peptidase_M1"/>
</dbReference>
<dbReference type="InterPro" id="IPR042097">
    <property type="entry name" value="Aminopeptidase_N-like_N_sf"/>
</dbReference>
<evidence type="ECO:0000256" key="4">
    <source>
        <dbReference type="ARBA" id="ARBA00022622"/>
    </source>
</evidence>
<dbReference type="GO" id="GO:0008270">
    <property type="term" value="F:zinc ion binding"/>
    <property type="evidence" value="ECO:0007669"/>
    <property type="project" value="InterPro"/>
</dbReference>
<comment type="subcellular location">
    <subcellularLocation>
        <location evidence="2">Cell membrane</location>
        <topology evidence="2">Lipid-anchor</topology>
        <topology evidence="2">GPI-anchor</topology>
    </subcellularLocation>
</comment>
<dbReference type="Pfam" id="PF01433">
    <property type="entry name" value="Peptidase_M1"/>
    <property type="match status" value="1"/>
</dbReference>
<dbReference type="Pfam" id="PF17900">
    <property type="entry name" value="Peptidase_M1_N"/>
    <property type="match status" value="1"/>
</dbReference>
<comment type="similarity">
    <text evidence="3">Belongs to the peptidase M1 family.</text>
</comment>
<keyword evidence="4" id="KW-0325">Glycoprotein</keyword>
<dbReference type="InterPro" id="IPR045357">
    <property type="entry name" value="Aminopeptidase_N-like_N"/>
</dbReference>
<evidence type="ECO:0000256" key="8">
    <source>
        <dbReference type="ARBA" id="ARBA00022833"/>
    </source>
</evidence>
<evidence type="ECO:0000256" key="9">
    <source>
        <dbReference type="ARBA" id="ARBA00023049"/>
    </source>
</evidence>
<evidence type="ECO:0000256" key="2">
    <source>
        <dbReference type="ARBA" id="ARBA00004609"/>
    </source>
</evidence>
<dbReference type="InterPro" id="IPR027268">
    <property type="entry name" value="Peptidase_M4/M1_CTD_sf"/>
</dbReference>
<dbReference type="GO" id="GO:0098552">
    <property type="term" value="C:side of membrane"/>
    <property type="evidence" value="ECO:0007669"/>
    <property type="project" value="UniProtKB-KW"/>
</dbReference>
<dbReference type="InterPro" id="IPR024571">
    <property type="entry name" value="ERAP1-like_C_dom"/>
</dbReference>
<dbReference type="FunFam" id="1.25.50.20:FF:000005">
    <property type="entry name" value="Aminopeptidase N-like protein"/>
    <property type="match status" value="1"/>
</dbReference>
<evidence type="ECO:0000313" key="15">
    <source>
        <dbReference type="EMBL" id="NBJ62054.1"/>
    </source>
</evidence>
<evidence type="ECO:0000256" key="11">
    <source>
        <dbReference type="SAM" id="SignalP"/>
    </source>
</evidence>
<feature type="domain" description="Peptidase M1 membrane alanine aminopeptidase" evidence="12">
    <location>
        <begin position="303"/>
        <end position="497"/>
    </location>
</feature>
<keyword evidence="9 15" id="KW-0482">Metalloprotease</keyword>
<comment type="cofactor">
    <cofactor evidence="1">
        <name>Zn(2+)</name>
        <dbReference type="ChEBI" id="CHEBI:29105"/>
    </cofactor>
</comment>
<evidence type="ECO:0000256" key="7">
    <source>
        <dbReference type="ARBA" id="ARBA00022801"/>
    </source>
</evidence>
<keyword evidence="8" id="KW-0862">Zinc</keyword>
<dbReference type="GO" id="GO:0005615">
    <property type="term" value="C:extracellular space"/>
    <property type="evidence" value="ECO:0007669"/>
    <property type="project" value="TreeGrafter"/>
</dbReference>
<name>A0A6B2EFG3_9DIPT</name>
<dbReference type="Gene3D" id="1.25.50.20">
    <property type="match status" value="1"/>
</dbReference>
<feature type="domain" description="Aminopeptidase N-like N-terminal" evidence="14">
    <location>
        <begin position="57"/>
        <end position="254"/>
    </location>
</feature>
<dbReference type="InterPro" id="IPR050344">
    <property type="entry name" value="Peptidase_M1_aminopeptidases"/>
</dbReference>
<dbReference type="PANTHER" id="PTHR11533">
    <property type="entry name" value="PROTEASE M1 ZINC METALLOPROTEASE"/>
    <property type="match status" value="1"/>
</dbReference>
<evidence type="ECO:0000256" key="1">
    <source>
        <dbReference type="ARBA" id="ARBA00001947"/>
    </source>
</evidence>
<evidence type="ECO:0000256" key="10">
    <source>
        <dbReference type="ARBA" id="ARBA00023288"/>
    </source>
</evidence>
<accession>A0A6B2EFG3</accession>
<keyword evidence="7" id="KW-0378">Hydrolase</keyword>
<keyword evidence="11" id="KW-0732">Signal</keyword>
<keyword evidence="10" id="KW-0449">Lipoprotein</keyword>
<dbReference type="AlphaFoldDB" id="A0A6B2EFG3"/>
<dbReference type="InterPro" id="IPR014782">
    <property type="entry name" value="Peptidase_M1_dom"/>
</dbReference>
<dbReference type="Gene3D" id="1.10.390.10">
    <property type="entry name" value="Neutral Protease Domain 2"/>
    <property type="match status" value="1"/>
</dbReference>
<feature type="chain" id="PRO_5025389858" evidence="11">
    <location>
        <begin position="25"/>
        <end position="941"/>
    </location>
</feature>
<protein>
    <submittedName>
        <fullName evidence="15">Putative secreted metalloprotease</fullName>
    </submittedName>
</protein>
<proteinExistence type="inferred from homology"/>
<dbReference type="Pfam" id="PF11838">
    <property type="entry name" value="ERAP1_C"/>
    <property type="match status" value="1"/>
</dbReference>
<dbReference type="GO" id="GO:0008237">
    <property type="term" value="F:metallopeptidase activity"/>
    <property type="evidence" value="ECO:0007669"/>
    <property type="project" value="UniProtKB-KW"/>
</dbReference>
<dbReference type="PANTHER" id="PTHR11533:SF18">
    <property type="entry name" value="FI02158P"/>
    <property type="match status" value="1"/>
</dbReference>
<dbReference type="EMBL" id="GIFK01004351">
    <property type="protein sequence ID" value="NBJ62054.1"/>
    <property type="molecule type" value="Transcribed_RNA"/>
</dbReference>
<evidence type="ECO:0000259" key="14">
    <source>
        <dbReference type="Pfam" id="PF17900"/>
    </source>
</evidence>
<dbReference type="SUPFAM" id="SSF55486">
    <property type="entry name" value="Metalloproteases ('zincins'), catalytic domain"/>
    <property type="match status" value="1"/>
</dbReference>
<reference evidence="15" key="1">
    <citation type="submission" date="2019-10" db="EMBL/GenBank/DDBJ databases">
        <title>Short sand fly seasons in Tbilisi, Georgia, hinder development of host immunity to saliva of the visceral leishmaniasis vector Phlebotomus kandelakii.</title>
        <authorList>
            <person name="Oliveira F."/>
            <person name="Giorgobiani E."/>
            <person name="Guimaraes-Costa A.B."/>
            <person name="Abdeladhim M."/>
            <person name="Oristian J."/>
            <person name="Tskhvaradze L."/>
            <person name="Tsertsvadze N."/>
            <person name="Zakalashvili M."/>
            <person name="Valenzuela J.G."/>
            <person name="Kamhawi S."/>
        </authorList>
    </citation>
    <scope>NUCLEOTIDE SEQUENCE</scope>
    <source>
        <strain evidence="15">Wild-capture in Tbilisi</strain>
        <tissue evidence="15">Salivary glands</tissue>
    </source>
</reference>
<keyword evidence="4" id="KW-0336">GPI-anchor</keyword>
<evidence type="ECO:0000256" key="5">
    <source>
        <dbReference type="ARBA" id="ARBA00022670"/>
    </source>
</evidence>
<organism evidence="15">
    <name type="scientific">Phlebotomus kandelakii</name>
    <dbReference type="NCBI Taxonomy" id="1109342"/>
    <lineage>
        <taxon>Eukaryota</taxon>
        <taxon>Metazoa</taxon>
        <taxon>Ecdysozoa</taxon>
        <taxon>Arthropoda</taxon>
        <taxon>Hexapoda</taxon>
        <taxon>Insecta</taxon>
        <taxon>Pterygota</taxon>
        <taxon>Neoptera</taxon>
        <taxon>Endopterygota</taxon>
        <taxon>Diptera</taxon>
        <taxon>Nematocera</taxon>
        <taxon>Psychodoidea</taxon>
        <taxon>Psychodidae</taxon>
        <taxon>Phlebotomus</taxon>
        <taxon>Larroussius</taxon>
    </lineage>
</organism>
<dbReference type="Gene3D" id="2.60.40.1910">
    <property type="match status" value="1"/>
</dbReference>
<sequence>MEKASISLQKTILILCVVLCVCESRLIAAKERFRRGFDLSSTHSLISDTRLPGDFIPLNYTLDLRPSLSESSFTGKVRIIVQCNETSDRITLHAHHELQIERSDIKLKRILDGENSDEFPSTEVKIRRASHTPKKPVFVIYLVDTVKNGTLLDLEIGFSGMIWESAEGLFKGSYLDKNGTKTEYLVTMFKPNNARRLFPCFDEPSFKESFEVSISRPEDYHTLFNTDPFSTEPLDGEPGTVVDHFNFIPGISTFSLGFLTSKLVMIKDETLPDGEEQSMKVFVQPGMEKAFPTLYQKIHTIRKALESFWGAEYSICNLNIVALPGLTTVKPIDNWGLIIFKENELLQASYFTIAQEMVYQWLGHSTTPKWWNDAHITRAVAGFLAATIAQEYTEEFDEKWPMTVLYSLYYEFSKRYPHSRITSMKQESICSKAELFLRMINYTLGYETVRKAMQNFYEDRRCRTFQSQDIWNAITIQAHRDQVLDKSLTVNEIADSWISKDRLPVVTVERNYDKKEATVSQKVYLRERPHDVPEQDKMLWYIPLIVVSEDKLDFTDAKPRLWIKKTREATMKDLPDASKFIIVNPEEIGPFPVNYDVRNWNLLAEFLKTENGRTSIPVYTKAKLLHDAWNLAYGGHLSFATAFNMTLFMRDEKDHLVWNPVFTMIDHIGRHIDSSAVHNKFETYVRILLTPLYERLGSEAQPSEEHWKENLRSLSKTFLCRAGYKPCIERAQAAFATWKTVKDPDVETPVENQYICPVFKWGTMEEWEFGLQRVINFPKERKQSERTYLLKNLAGCPVQTEKIERLLNITILEANGNFTENDIFLIFRMLSGGSNGYTTLFHFLSNNWDTIRQRFESKTNLWDSLISTSTGVFTTQEGLDMVLALYVKRQGEFGSAEHIIEKSLRNIKEETKWSDENLPVIEHWLDDYLKTANTSASKFMG</sequence>
<feature type="signal peptide" evidence="11">
    <location>
        <begin position="1"/>
        <end position="24"/>
    </location>
</feature>
<dbReference type="Gene3D" id="2.60.40.1730">
    <property type="entry name" value="tricorn interacting facor f3 domain"/>
    <property type="match status" value="1"/>
</dbReference>
<evidence type="ECO:0000259" key="13">
    <source>
        <dbReference type="Pfam" id="PF11838"/>
    </source>
</evidence>
<dbReference type="GO" id="GO:0005886">
    <property type="term" value="C:plasma membrane"/>
    <property type="evidence" value="ECO:0007669"/>
    <property type="project" value="UniProtKB-SubCell"/>
</dbReference>
<keyword evidence="6" id="KW-0479">Metal-binding</keyword>
<dbReference type="GO" id="GO:0006508">
    <property type="term" value="P:proteolysis"/>
    <property type="evidence" value="ECO:0007669"/>
    <property type="project" value="UniProtKB-KW"/>
</dbReference>
<feature type="domain" description="ERAP1-like C-terminal" evidence="13">
    <location>
        <begin position="580"/>
        <end position="908"/>
    </location>
</feature>
<evidence type="ECO:0000259" key="12">
    <source>
        <dbReference type="Pfam" id="PF01433"/>
    </source>
</evidence>
<dbReference type="SUPFAM" id="SSF63737">
    <property type="entry name" value="Leukotriene A4 hydrolase N-terminal domain"/>
    <property type="match status" value="1"/>
</dbReference>
<keyword evidence="4" id="KW-0472">Membrane</keyword>
<evidence type="ECO:0000256" key="6">
    <source>
        <dbReference type="ARBA" id="ARBA00022723"/>
    </source>
</evidence>
<dbReference type="PRINTS" id="PR00756">
    <property type="entry name" value="ALADIPTASE"/>
</dbReference>
<dbReference type="FunFam" id="2.60.40.1910:FF:000013">
    <property type="entry name" value="Aminopeptidase"/>
    <property type="match status" value="1"/>
</dbReference>